<comment type="similarity">
    <text evidence="1 6">Belongs to the peptidase S8 family.</text>
</comment>
<dbReference type="PRINTS" id="PR00723">
    <property type="entry name" value="SUBTILISIN"/>
</dbReference>
<dbReference type="SUPFAM" id="SSF52743">
    <property type="entry name" value="Subtilisin-like"/>
    <property type="match status" value="1"/>
</dbReference>
<dbReference type="InterPro" id="IPR034058">
    <property type="entry name" value="TagA/B/C/D_pept_dom"/>
</dbReference>
<dbReference type="CDD" id="cd04842">
    <property type="entry name" value="Peptidases_S8_Kp43_protease"/>
    <property type="match status" value="1"/>
</dbReference>
<dbReference type="SUPFAM" id="SSF49785">
    <property type="entry name" value="Galactose-binding domain-like"/>
    <property type="match status" value="1"/>
</dbReference>
<dbReference type="InParanoid" id="D8U6L0"/>
<feature type="transmembrane region" description="Helical" evidence="8">
    <location>
        <begin position="1552"/>
        <end position="1578"/>
    </location>
</feature>
<dbReference type="STRING" id="3068.D8U6L0"/>
<dbReference type="InterPro" id="IPR015500">
    <property type="entry name" value="Peptidase_S8_subtilisin-rel"/>
</dbReference>
<dbReference type="eggNOG" id="ENOG502QSWT">
    <property type="taxonomic scope" value="Eukaryota"/>
</dbReference>
<dbReference type="InterPro" id="IPR000209">
    <property type="entry name" value="Peptidase_S8/S53_dom"/>
</dbReference>
<evidence type="ECO:0000256" key="7">
    <source>
        <dbReference type="SAM" id="MobiDB-lite"/>
    </source>
</evidence>
<protein>
    <recommendedName>
        <fullName evidence="10">Peptidase S8/S53 domain-containing protein</fullName>
    </recommendedName>
</protein>
<gene>
    <name evidence="11" type="ORF">VOLCADRAFT_106326</name>
</gene>
<evidence type="ECO:0000313" key="11">
    <source>
        <dbReference type="EMBL" id="EFJ44665.1"/>
    </source>
</evidence>
<feature type="active site" description="Charge relay system" evidence="5 6">
    <location>
        <position position="788"/>
    </location>
</feature>
<dbReference type="GeneID" id="9624083"/>
<feature type="compositionally biased region" description="Basic and acidic residues" evidence="7">
    <location>
        <begin position="210"/>
        <end position="221"/>
    </location>
</feature>
<dbReference type="PANTHER" id="PTHR43399">
    <property type="entry name" value="SUBTILISIN-RELATED"/>
    <property type="match status" value="1"/>
</dbReference>
<evidence type="ECO:0000256" key="9">
    <source>
        <dbReference type="SAM" id="SignalP"/>
    </source>
</evidence>
<keyword evidence="8" id="KW-0472">Membrane</keyword>
<dbReference type="PANTHER" id="PTHR43399:SF4">
    <property type="entry name" value="CELL WALL-ASSOCIATED PROTEASE"/>
    <property type="match status" value="1"/>
</dbReference>
<feature type="active site" description="Charge relay system" evidence="5 6">
    <location>
        <position position="440"/>
    </location>
</feature>
<keyword evidence="4 6" id="KW-0720">Serine protease</keyword>
<dbReference type="InterPro" id="IPR036852">
    <property type="entry name" value="Peptidase_S8/S53_dom_sf"/>
</dbReference>
<evidence type="ECO:0000256" key="1">
    <source>
        <dbReference type="ARBA" id="ARBA00011073"/>
    </source>
</evidence>
<reference evidence="11 12" key="1">
    <citation type="journal article" date="2010" name="Science">
        <title>Genomic analysis of organismal complexity in the multicellular green alga Volvox carteri.</title>
        <authorList>
            <person name="Prochnik S.E."/>
            <person name="Umen J."/>
            <person name="Nedelcu A.M."/>
            <person name="Hallmann A."/>
            <person name="Miller S.M."/>
            <person name="Nishii I."/>
            <person name="Ferris P."/>
            <person name="Kuo A."/>
            <person name="Mitros T."/>
            <person name="Fritz-Laylin L.K."/>
            <person name="Hellsten U."/>
            <person name="Chapman J."/>
            <person name="Simakov O."/>
            <person name="Rensing S.A."/>
            <person name="Terry A."/>
            <person name="Pangilinan J."/>
            <person name="Kapitonov V."/>
            <person name="Jurka J."/>
            <person name="Salamov A."/>
            <person name="Shapiro H."/>
            <person name="Schmutz J."/>
            <person name="Grimwood J."/>
            <person name="Lindquist E."/>
            <person name="Lucas S."/>
            <person name="Grigoriev I.V."/>
            <person name="Schmitt R."/>
            <person name="Kirk D."/>
            <person name="Rokhsar D.S."/>
        </authorList>
    </citation>
    <scope>NUCLEOTIDE SEQUENCE [LARGE SCALE GENOMIC DNA]</scope>
    <source>
        <strain evidence="12">f. Nagariensis / Eve</strain>
    </source>
</reference>
<dbReference type="Gene3D" id="2.60.120.380">
    <property type="match status" value="1"/>
</dbReference>
<evidence type="ECO:0000256" key="4">
    <source>
        <dbReference type="ARBA" id="ARBA00022825"/>
    </source>
</evidence>
<feature type="domain" description="Peptidase S8/S53" evidence="10">
    <location>
        <begin position="371"/>
        <end position="864"/>
    </location>
</feature>
<feature type="compositionally biased region" description="Pro residues" evidence="7">
    <location>
        <begin position="1070"/>
        <end position="1085"/>
    </location>
</feature>
<dbReference type="GO" id="GO:0004252">
    <property type="term" value="F:serine-type endopeptidase activity"/>
    <property type="evidence" value="ECO:0007669"/>
    <property type="project" value="UniProtKB-UniRule"/>
</dbReference>
<name>D8U6L0_VOLCA</name>
<feature type="region of interest" description="Disordered" evidence="7">
    <location>
        <begin position="202"/>
        <end position="221"/>
    </location>
</feature>
<keyword evidence="3 6" id="KW-0378">Hydrolase</keyword>
<keyword evidence="9" id="KW-0732">Signal</keyword>
<feature type="active site" description="Charge relay system" evidence="5 6">
    <location>
        <position position="380"/>
    </location>
</feature>
<dbReference type="Gene3D" id="3.40.50.200">
    <property type="entry name" value="Peptidase S8/S53 domain"/>
    <property type="match status" value="2"/>
</dbReference>
<dbReference type="InterPro" id="IPR023828">
    <property type="entry name" value="Peptidase_S8_Ser-AS"/>
</dbReference>
<evidence type="ECO:0000313" key="12">
    <source>
        <dbReference type="Proteomes" id="UP000001058"/>
    </source>
</evidence>
<keyword evidence="8" id="KW-1133">Transmembrane helix</keyword>
<keyword evidence="2 6" id="KW-0645">Protease</keyword>
<dbReference type="GO" id="GO:0006508">
    <property type="term" value="P:proteolysis"/>
    <property type="evidence" value="ECO:0007669"/>
    <property type="project" value="UniProtKB-KW"/>
</dbReference>
<sequence>MGAALYLPAFVILAIACVAQAQNDFLPLRSNPWVPLRTPQDIKNQANSGSQNPSEAVYIPAEPGDPVAAATPAGTDELGRRLLVVRFNENNPWVMRDALVAAGVSIVELINAYTALVFGRPSVVFGTVDQAGQKMAVYKSDFKVTPETAALVAEVAPLLGSRRSLLASGRNLDSDLDLDSLHAHEPAYSSAFDAVQTWETNSDDMPSSFSHERNGGEEMRRRSLGANRVPRNHTRSKRWEKLYGISARMVLGLQPSVLQVIMTEWPGKLAWSLGRSPDPADADPCMPIFVDEALYSTTSPELQIYVCKEDYPFAVDWLASMHVTTLIEPLLSAAPANAISGWIMQTGNLTSAQYTNPTGSLRPYWRANLWGQGMVVGVTDQGLDMSHCSFVDNNYRPGSLRSMFVGNPPRLYLPNHRKVVQYVTPETTGTRWFGGEDQSHGTHVVGTIAGAVLNSTGGISFDGATGSAPMARVSFFGTSAPSENKFRVPSPLDDKVLSYHYGVGARISSESWGRSSALGVAYLPTSRQFDAFAWRNPDFVSVIAAGNFGRNGMVSITAPGTSKNGITVGATHNYPQDTASAGLNYMFFIRYRDASGTRVDSALWPRMGTDQTVWRTLLANKEVPVRLPNPENACTALQGSYAGSVVIVDLKQGCTNNTMTSNIVKAGAAAILFVVADDGFIEGRKLWTPSTAVTYSLMSRVQGMNIINALRNSSNTNFVATYLDYPNVNLGIDSIAQFSGSGPLYDGRIKPDVVAPGTNLISACGSTLDPEATSSSCSRLTIQMSGTSMATPLVAGHLALVRQYFRDGFYPAGAATDVPTVPFDPSGMLLKAAAITSAKSLAGGLATNVGRVMGQAPDGLQGWGRLDLSSALPLVGFTNPNFRIAVADYGTIRDGEMIYLPGIRATGTGPIIATLVWHDFPGSGMTNRDLINDLDFGYLLNPQSTTTNYSRTRADSVNNVERVELYNLQPRDNVTFVVHGRAIRHSLLTTPDAQRPQRWSVLVAGHFTGTLRTPLNPAFARPARVPANMLIQMPNGTCLTVRANNLVFDPAATACNATTAIFNFIEEPASVPPPPPPSPSPPVPTPAVQDPPQLWYPFPLTFRVDFYPVTNVASANTYDYDYTDDTLRSTVSNFDLQVSWNWNGQTFSAGIGNFLGYETAISSSGAVHGGDNIIYGTMYEEIHWQLGYTPPPTTYYVCVAWQGPTASSNMNVILTVFKNDPVASISTTFNTDFDNFADGDCTPSSVGYIGSYDLNSPPSLPPPSPSPPPAPVNNIYPLMFKADWLVLSGVTGRTNALVDIDIIVAWTDKGILYELSFDFPDSTSGSGKYGGNNFITNVNSENAYLTATPPQTRYDVCLRWYDDKKPLAASATPTGCVPGPIAVSKQLIRTLFPYNVVRQPRYGIASSVVGTKSPIRGARAGVSYDWDMVVAWTANQQTYEVSTYDRNVGGGVHGGDNMMLAGKPNGEVRDYREGFGYFNDLHELYERVTADERVEPSTMRNGGAQFDASRNPAAAVEGEAASGGADTGVTVAANGSTAPRAAAGLQGINIPILVVAAVGVVILGAAMGSFVTIVLFGWTQARRSRGYSALST</sequence>
<feature type="region of interest" description="Disordered" evidence="7">
    <location>
        <begin position="1068"/>
        <end position="1087"/>
    </location>
</feature>
<dbReference type="PROSITE" id="PS51892">
    <property type="entry name" value="SUBTILASE"/>
    <property type="match status" value="1"/>
</dbReference>
<evidence type="ECO:0000256" key="8">
    <source>
        <dbReference type="SAM" id="Phobius"/>
    </source>
</evidence>
<evidence type="ECO:0000256" key="3">
    <source>
        <dbReference type="ARBA" id="ARBA00022801"/>
    </source>
</evidence>
<feature type="chain" id="PRO_5003124224" description="Peptidase S8/S53 domain-containing protein" evidence="9">
    <location>
        <begin position="22"/>
        <end position="1592"/>
    </location>
</feature>
<dbReference type="InterPro" id="IPR008979">
    <property type="entry name" value="Galactose-bd-like_sf"/>
</dbReference>
<keyword evidence="8" id="KW-0812">Transmembrane</keyword>
<dbReference type="OrthoDB" id="545077at2759"/>
<dbReference type="PROSITE" id="PS00138">
    <property type="entry name" value="SUBTILASE_SER"/>
    <property type="match status" value="1"/>
</dbReference>
<evidence type="ECO:0000256" key="2">
    <source>
        <dbReference type="ARBA" id="ARBA00022670"/>
    </source>
</evidence>
<accession>D8U6L0</accession>
<evidence type="ECO:0000259" key="10">
    <source>
        <dbReference type="Pfam" id="PF00082"/>
    </source>
</evidence>
<evidence type="ECO:0000256" key="5">
    <source>
        <dbReference type="PIRSR" id="PIRSR615500-1"/>
    </source>
</evidence>
<dbReference type="KEGG" id="vcn:VOLCADRAFT_106326"/>
<dbReference type="InterPro" id="IPR051048">
    <property type="entry name" value="Peptidase_S8/S53_subtilisin"/>
</dbReference>
<evidence type="ECO:0000256" key="6">
    <source>
        <dbReference type="PROSITE-ProRule" id="PRU01240"/>
    </source>
</evidence>
<keyword evidence="12" id="KW-1185">Reference proteome</keyword>
<organism evidence="12">
    <name type="scientific">Volvox carteri f. nagariensis</name>
    <dbReference type="NCBI Taxonomy" id="3068"/>
    <lineage>
        <taxon>Eukaryota</taxon>
        <taxon>Viridiplantae</taxon>
        <taxon>Chlorophyta</taxon>
        <taxon>core chlorophytes</taxon>
        <taxon>Chlorophyceae</taxon>
        <taxon>CS clade</taxon>
        <taxon>Chlamydomonadales</taxon>
        <taxon>Volvocaceae</taxon>
        <taxon>Volvox</taxon>
    </lineage>
</organism>
<proteinExistence type="inferred from homology"/>
<dbReference type="Pfam" id="PF00082">
    <property type="entry name" value="Peptidase_S8"/>
    <property type="match status" value="1"/>
</dbReference>
<dbReference type="EMBL" id="GL378362">
    <property type="protein sequence ID" value="EFJ44665.1"/>
    <property type="molecule type" value="Genomic_DNA"/>
</dbReference>
<dbReference type="RefSeq" id="XP_002954241.1">
    <property type="nucleotide sequence ID" value="XM_002954195.1"/>
</dbReference>
<dbReference type="Proteomes" id="UP000001058">
    <property type="component" value="Unassembled WGS sequence"/>
</dbReference>
<feature type="signal peptide" evidence="9">
    <location>
        <begin position="1"/>
        <end position="21"/>
    </location>
</feature>